<feature type="region of interest" description="Disordered" evidence="7">
    <location>
        <begin position="737"/>
        <end position="777"/>
    </location>
</feature>
<dbReference type="PANTHER" id="PTHR31669:SF307">
    <property type="entry name" value="PROTEIN FAR1-RELATED SEQUENCE"/>
    <property type="match status" value="1"/>
</dbReference>
<protein>
    <recommendedName>
        <fullName evidence="6">Protein FAR1-RELATED SEQUENCE</fullName>
    </recommendedName>
</protein>
<keyword evidence="2 6" id="KW-0479">Metal-binding</keyword>
<dbReference type="GO" id="GO:0006355">
    <property type="term" value="P:regulation of DNA-templated transcription"/>
    <property type="evidence" value="ECO:0007669"/>
    <property type="project" value="UniProtKB-UniRule"/>
</dbReference>
<evidence type="ECO:0000256" key="1">
    <source>
        <dbReference type="ARBA" id="ARBA00005889"/>
    </source>
</evidence>
<evidence type="ECO:0000256" key="2">
    <source>
        <dbReference type="ARBA" id="ARBA00022723"/>
    </source>
</evidence>
<feature type="region of interest" description="Disordered" evidence="7">
    <location>
        <begin position="44"/>
        <end position="87"/>
    </location>
</feature>
<keyword evidence="3 5" id="KW-0863">Zinc-finger</keyword>
<feature type="domain" description="SWIM-type" evidence="8">
    <location>
        <begin position="601"/>
        <end position="637"/>
    </location>
</feature>
<dbReference type="GO" id="GO:0005634">
    <property type="term" value="C:nucleus"/>
    <property type="evidence" value="ECO:0007669"/>
    <property type="project" value="UniProtKB-SubCell"/>
</dbReference>
<keyword evidence="6" id="KW-0539">Nucleus</keyword>
<dbReference type="Pfam" id="PF03101">
    <property type="entry name" value="FAR1"/>
    <property type="match status" value="1"/>
</dbReference>
<keyword evidence="10" id="KW-1185">Reference proteome</keyword>
<accession>A0A8T0V4Q4</accession>
<comment type="caution">
    <text evidence="9">The sequence shown here is derived from an EMBL/GenBank/DDBJ whole genome shotgun (WGS) entry which is preliminary data.</text>
</comment>
<organism evidence="9 10">
    <name type="scientific">Panicum virgatum</name>
    <name type="common">Blackwell switchgrass</name>
    <dbReference type="NCBI Taxonomy" id="38727"/>
    <lineage>
        <taxon>Eukaryota</taxon>
        <taxon>Viridiplantae</taxon>
        <taxon>Streptophyta</taxon>
        <taxon>Embryophyta</taxon>
        <taxon>Tracheophyta</taxon>
        <taxon>Spermatophyta</taxon>
        <taxon>Magnoliopsida</taxon>
        <taxon>Liliopsida</taxon>
        <taxon>Poales</taxon>
        <taxon>Poaceae</taxon>
        <taxon>PACMAD clade</taxon>
        <taxon>Panicoideae</taxon>
        <taxon>Panicodae</taxon>
        <taxon>Paniceae</taxon>
        <taxon>Panicinae</taxon>
        <taxon>Panicum</taxon>
        <taxon>Panicum sect. Hiantes</taxon>
    </lineage>
</organism>
<dbReference type="Pfam" id="PF10551">
    <property type="entry name" value="MULE"/>
    <property type="match status" value="1"/>
</dbReference>
<dbReference type="InterPro" id="IPR006564">
    <property type="entry name" value="Znf_PMZ"/>
</dbReference>
<proteinExistence type="inferred from homology"/>
<name>A0A8T0V4Q4_PANVG</name>
<sequence>MRAREAIAGHRERIPDGIDEGCSEWGPESSILCSDLQPFPPGGAIGWSTAPGVQGVPPRSHVQGQDLSSARSNTRASGAEYRNSQHAKPSALQQAVMKFAEHTSGYVIYPSVGTEFDSCDEAYEYYNLYSWECGFGIRWGKKRWSENRRKNNGPEAKPYQLSQDFYCSCRGKPDGNVKTSSSKTGCKAMLRVHRTSDDGWIVVEHISEHNHPLSETCGEKKHWPSHHHLDKYTRDLVRMLRENNIGITKLYTILGNFFGSMQNVPATKRCLKTLCQKINREQAEDDIKKTMDMIRELRKSDPGLLFSVDTDEDGRIKSLMWTNSRSRMQYEHFSDVVSFDTTFKTNLYDMPFGLFVGVNNHFQTVLLGGVLMTDEKIDSFKWVFREFASLMGGREPRTILTDQCRSMEVALAEEWQNTVHRWCKEFRDKFHLMLNEMLTIEEFEQSWAALLKEYGLQSNAFLSQIYETREKWVKSYFKGVFCARMTSTQRSESTNHMLKNILSPGCTLRQFLDQYMKMQYIRDEDENYEERRNKLNVKKMTVGGPLVVHAHKVYTLKVFALFCDLKEESEFYRATEVVQGKHYVAEHYDLNWVQRWCKGKYEVEVVERGGKYICECGLFEHFGLPCSHILRVMISIGVQQIPGDMVLQRWTKQARHLLPEELAQYRKDNPALMAQTYRHSSLMLKALHLVEMGDSNAESHTIAMQILDNGIESLHEVAKKKDGLGLGHPQAEVQLPILDGDQMDNFPERAPKRKKERGRPSNKRSKAGHEKLTRRPRFCSVCRSNKHTM</sequence>
<evidence type="ECO:0000256" key="7">
    <source>
        <dbReference type="SAM" id="MobiDB-lite"/>
    </source>
</evidence>
<evidence type="ECO:0000256" key="6">
    <source>
        <dbReference type="RuleBase" id="RU367018"/>
    </source>
</evidence>
<comment type="similarity">
    <text evidence="1 6">Belongs to the FHY3/FAR1 family.</text>
</comment>
<evidence type="ECO:0000313" key="9">
    <source>
        <dbReference type="EMBL" id="KAG2627863.1"/>
    </source>
</evidence>
<dbReference type="InterPro" id="IPR031052">
    <property type="entry name" value="FHY3/FAR1"/>
</dbReference>
<evidence type="ECO:0000256" key="4">
    <source>
        <dbReference type="ARBA" id="ARBA00022833"/>
    </source>
</evidence>
<dbReference type="InterPro" id="IPR004330">
    <property type="entry name" value="FAR1_DNA_bnd_dom"/>
</dbReference>
<dbReference type="PANTHER" id="PTHR31669">
    <property type="entry name" value="PROTEIN FAR1-RELATED SEQUENCE 10-RELATED"/>
    <property type="match status" value="1"/>
</dbReference>
<dbReference type="InterPro" id="IPR018289">
    <property type="entry name" value="MULE_transposase_dom"/>
</dbReference>
<feature type="compositionally biased region" description="Basic and acidic residues" evidence="7">
    <location>
        <begin position="1"/>
        <end position="16"/>
    </location>
</feature>
<dbReference type="AlphaFoldDB" id="A0A8T0V4Q4"/>
<gene>
    <name evidence="9" type="ORF">PVAP13_3KG264668</name>
</gene>
<dbReference type="EMBL" id="CM029041">
    <property type="protein sequence ID" value="KAG2627863.1"/>
    <property type="molecule type" value="Genomic_DNA"/>
</dbReference>
<evidence type="ECO:0000259" key="8">
    <source>
        <dbReference type="PROSITE" id="PS50966"/>
    </source>
</evidence>
<feature type="compositionally biased region" description="Polar residues" evidence="7">
    <location>
        <begin position="62"/>
        <end position="87"/>
    </location>
</feature>
<dbReference type="Proteomes" id="UP000823388">
    <property type="component" value="Chromosome 3K"/>
</dbReference>
<comment type="function">
    <text evidence="6">Putative transcription activator involved in regulating light control of development.</text>
</comment>
<dbReference type="GO" id="GO:0008270">
    <property type="term" value="F:zinc ion binding"/>
    <property type="evidence" value="ECO:0007669"/>
    <property type="project" value="UniProtKB-UniRule"/>
</dbReference>
<feature type="compositionally biased region" description="Basic residues" evidence="7">
    <location>
        <begin position="751"/>
        <end position="766"/>
    </location>
</feature>
<evidence type="ECO:0000256" key="3">
    <source>
        <dbReference type="ARBA" id="ARBA00022771"/>
    </source>
</evidence>
<dbReference type="SMART" id="SM00575">
    <property type="entry name" value="ZnF_PMZ"/>
    <property type="match status" value="1"/>
</dbReference>
<comment type="subcellular location">
    <subcellularLocation>
        <location evidence="6">Nucleus</location>
    </subcellularLocation>
</comment>
<keyword evidence="4 6" id="KW-0862">Zinc</keyword>
<evidence type="ECO:0000313" key="10">
    <source>
        <dbReference type="Proteomes" id="UP000823388"/>
    </source>
</evidence>
<dbReference type="Pfam" id="PF04434">
    <property type="entry name" value="SWIM"/>
    <property type="match status" value="1"/>
</dbReference>
<reference evidence="9" key="1">
    <citation type="submission" date="2020-05" db="EMBL/GenBank/DDBJ databases">
        <title>WGS assembly of Panicum virgatum.</title>
        <authorList>
            <person name="Lovell J.T."/>
            <person name="Jenkins J."/>
            <person name="Shu S."/>
            <person name="Juenger T.E."/>
            <person name="Schmutz J."/>
        </authorList>
    </citation>
    <scope>NUCLEOTIDE SEQUENCE</scope>
    <source>
        <strain evidence="9">AP13</strain>
    </source>
</reference>
<dbReference type="PROSITE" id="PS50966">
    <property type="entry name" value="ZF_SWIM"/>
    <property type="match status" value="1"/>
</dbReference>
<evidence type="ECO:0000256" key="5">
    <source>
        <dbReference type="PROSITE-ProRule" id="PRU00325"/>
    </source>
</evidence>
<feature type="region of interest" description="Disordered" evidence="7">
    <location>
        <begin position="1"/>
        <end position="20"/>
    </location>
</feature>
<dbReference type="InterPro" id="IPR007527">
    <property type="entry name" value="Znf_SWIM"/>
</dbReference>